<gene>
    <name evidence="4" type="ORF">GCM10017161_29990</name>
</gene>
<dbReference type="PANTHER" id="PTHR23403:SF1">
    <property type="entry name" value="TREHALASE"/>
    <property type="match status" value="1"/>
</dbReference>
<dbReference type="GO" id="GO:0004555">
    <property type="term" value="F:alpha,alpha-trehalase activity"/>
    <property type="evidence" value="ECO:0007669"/>
    <property type="project" value="InterPro"/>
</dbReference>
<reference evidence="4" key="2">
    <citation type="submission" date="2020-09" db="EMBL/GenBank/DDBJ databases">
        <authorList>
            <person name="Sun Q."/>
            <person name="Kim S."/>
        </authorList>
    </citation>
    <scope>NUCLEOTIDE SEQUENCE</scope>
    <source>
        <strain evidence="4">KCTC 42731</strain>
    </source>
</reference>
<evidence type="ECO:0000313" key="5">
    <source>
        <dbReference type="Proteomes" id="UP000623842"/>
    </source>
</evidence>
<evidence type="ECO:0000259" key="2">
    <source>
        <dbReference type="Pfam" id="PF21152"/>
    </source>
</evidence>
<dbReference type="InterPro" id="IPR001661">
    <property type="entry name" value="Glyco_hydro_37"/>
</dbReference>
<reference evidence="4" key="1">
    <citation type="journal article" date="2014" name="Int. J. Syst. Evol. Microbiol.">
        <title>Complete genome sequence of Corynebacterium casei LMG S-19264T (=DSM 44701T), isolated from a smear-ripened cheese.</title>
        <authorList>
            <consortium name="US DOE Joint Genome Institute (JGI-PGF)"/>
            <person name="Walter F."/>
            <person name="Albersmeier A."/>
            <person name="Kalinowski J."/>
            <person name="Ruckert C."/>
        </authorList>
    </citation>
    <scope>NUCLEOTIDE SEQUENCE</scope>
    <source>
        <strain evidence="4">KCTC 42731</strain>
    </source>
</reference>
<accession>A0A919EML8</accession>
<comment type="caution">
    <text evidence="4">The sequence shown here is derived from an EMBL/GenBank/DDBJ whole genome shotgun (WGS) entry which is preliminary data.</text>
</comment>
<keyword evidence="1" id="KW-0732">Signal</keyword>
<dbReference type="InterPro" id="IPR008928">
    <property type="entry name" value="6-hairpin_glycosidase_sf"/>
</dbReference>
<dbReference type="Gene3D" id="1.50.10.10">
    <property type="match status" value="1"/>
</dbReference>
<dbReference type="Pfam" id="PF21152">
    <property type="entry name" value="YgjK_N"/>
    <property type="match status" value="1"/>
</dbReference>
<protein>
    <submittedName>
        <fullName evidence="4">Alpha-glucosidase</fullName>
    </submittedName>
</protein>
<dbReference type="Pfam" id="PF22422">
    <property type="entry name" value="MGH1-like_GH"/>
    <property type="match status" value="1"/>
</dbReference>
<dbReference type="InterPro" id="IPR048450">
    <property type="entry name" value="YgjK_N"/>
</dbReference>
<proteinExistence type="predicted"/>
<evidence type="ECO:0000256" key="1">
    <source>
        <dbReference type="SAM" id="SignalP"/>
    </source>
</evidence>
<dbReference type="InterPro" id="IPR012341">
    <property type="entry name" value="6hp_glycosidase-like_sf"/>
</dbReference>
<dbReference type="RefSeq" id="WP_189772214.1">
    <property type="nucleotide sequence ID" value="NZ_BNCK01000007.1"/>
</dbReference>
<dbReference type="SUPFAM" id="SSF48208">
    <property type="entry name" value="Six-hairpin glycosidases"/>
    <property type="match status" value="1"/>
</dbReference>
<feature type="domain" description="Glucosidase YgjK N-terminal" evidence="2">
    <location>
        <begin position="30"/>
        <end position="291"/>
    </location>
</feature>
<feature type="signal peptide" evidence="1">
    <location>
        <begin position="1"/>
        <end position="22"/>
    </location>
</feature>
<dbReference type="EMBL" id="BNCK01000007">
    <property type="protein sequence ID" value="GHF99522.1"/>
    <property type="molecule type" value="Genomic_DNA"/>
</dbReference>
<dbReference type="Gene3D" id="3.30.1390.40">
    <property type="entry name" value="Ribosomal protein L30p/L7e"/>
    <property type="match status" value="1"/>
</dbReference>
<dbReference type="PANTHER" id="PTHR23403">
    <property type="entry name" value="TREHALASE"/>
    <property type="match status" value="1"/>
</dbReference>
<feature type="chain" id="PRO_5038010922" evidence="1">
    <location>
        <begin position="23"/>
        <end position="803"/>
    </location>
</feature>
<organism evidence="4 5">
    <name type="scientific">Thalassotalea marina</name>
    <dbReference type="NCBI Taxonomy" id="1673741"/>
    <lineage>
        <taxon>Bacteria</taxon>
        <taxon>Pseudomonadati</taxon>
        <taxon>Pseudomonadota</taxon>
        <taxon>Gammaproteobacteria</taxon>
        <taxon>Alteromonadales</taxon>
        <taxon>Colwelliaceae</taxon>
        <taxon>Thalassotalea</taxon>
    </lineage>
</organism>
<evidence type="ECO:0000313" key="4">
    <source>
        <dbReference type="EMBL" id="GHF99522.1"/>
    </source>
</evidence>
<keyword evidence="5" id="KW-1185">Reference proteome</keyword>
<sequence>MNKLVILLSVALYSLLSVKTSAAEYKNVIDRKGTPKAHQDFDQYGNQQYNPLFDLGSWHGFLLPQKASEFGGFTGPMVIAEEYGVYIAKQLEQLKLIDGVNGQVLDWRNFNYSHTASPGHLEQRYDNDELTVVISLSFVTDRISLTSARIHNKTNQTKSFTLQWTGQLLQQWTPDTAVLAKFPDWTRQIEQTELGLTINFSRVRSTWNMMMSGQSRYQIARSMTTTTAIDNAALSYRSKTNIDIASLASKTVYTTQSYTHNKQEHNKVERDIRAVMAAPEQYITASQKRWQNYLASIPTESEKRKNLSVKAIETLVGNWRSPAGALQHHGVTPSVTARWFNGVWAWDTWKHAYAMSHFAPEVAKDNIRAMFDYQVTPQDAVRPQDEGMVIDAVFYNKDKPRGGDGGNWNERNTKPPLAAWAVWEVYLATKDTAFVAEMFEPLLAYHQWWYRNRDHNQNGLVEYGATRHRFHNDEQGRIHFKFKTKNPAAYTKQCQLDGEWLSCHGMEQYEKVLKDNIYSELDIGAQHGAGWESGMDNAARFGFIAPDQLTQYANKQYQGKLTKAQKDWQVRFFENRDNKGELLGFSIDQESVELNAYLVKEKKILADMANLLGKKSLGQSLRKDIDRLTNVINTCFFDQTTGFYYDLQINETPLAKYECQGKLLTQRGMGPEGWSPLWAGIAEKTQAKQVVKNMLDTAQFNTLVPFPTAAQSNPAFHQDIYWRGRVWLDQFYFAVKALENYGYHAEANNMVDKLLQNAQGLAGDSAIRENYNPLTGEMQGATNFSWSAAHLFMLNKITTTTKN</sequence>
<dbReference type="GO" id="GO:0005993">
    <property type="term" value="P:trehalose catabolic process"/>
    <property type="evidence" value="ECO:0007669"/>
    <property type="project" value="TreeGrafter"/>
</dbReference>
<dbReference type="InterPro" id="IPR054491">
    <property type="entry name" value="MGH1-like_GH"/>
</dbReference>
<dbReference type="Gene3D" id="2.70.98.50">
    <property type="entry name" value="putative glycoside hydrolase family protein from bacillus halodurans"/>
    <property type="match status" value="1"/>
</dbReference>
<feature type="domain" description="Mannosylglycerate hydrolase MGH1-like glycoside hydrolase" evidence="3">
    <location>
        <begin position="343"/>
        <end position="787"/>
    </location>
</feature>
<evidence type="ECO:0000259" key="3">
    <source>
        <dbReference type="Pfam" id="PF22422"/>
    </source>
</evidence>
<dbReference type="AlphaFoldDB" id="A0A919EML8"/>
<dbReference type="Gene3D" id="1.10.287.100">
    <property type="match status" value="1"/>
</dbReference>
<name>A0A919EML8_9GAMM</name>
<dbReference type="NCBIfam" id="NF007525">
    <property type="entry name" value="PRK10137.1"/>
    <property type="match status" value="1"/>
</dbReference>
<dbReference type="Proteomes" id="UP000623842">
    <property type="component" value="Unassembled WGS sequence"/>
</dbReference>